<dbReference type="AlphaFoldDB" id="A0A329LTI1"/>
<dbReference type="HAMAP" id="MF_00008">
    <property type="entry name" value="Thymidy_synth_bact"/>
    <property type="match status" value="1"/>
</dbReference>
<dbReference type="GO" id="GO:0004799">
    <property type="term" value="F:thymidylate synthase activity"/>
    <property type="evidence" value="ECO:0007669"/>
    <property type="project" value="UniProtKB-UniRule"/>
</dbReference>
<feature type="binding site" description="in other chain" evidence="5">
    <location>
        <begin position="213"/>
        <end position="215"/>
    </location>
    <ligand>
        <name>dUMP</name>
        <dbReference type="ChEBI" id="CHEBI:246422"/>
        <note>ligand shared between dimeric partners</note>
    </ligand>
</feature>
<dbReference type="SUPFAM" id="SSF55831">
    <property type="entry name" value="Thymidylate synthase/dCMP hydroxymethylase"/>
    <property type="match status" value="1"/>
</dbReference>
<comment type="pathway">
    <text evidence="5">Pyrimidine metabolism; dTTP biosynthesis.</text>
</comment>
<dbReference type="InterPro" id="IPR036926">
    <property type="entry name" value="Thymidate_synth/dCMP_Mease_sf"/>
</dbReference>
<comment type="similarity">
    <text evidence="5">Belongs to the thymidylate synthase family. Bacterial-type ThyA subfamily.</text>
</comment>
<dbReference type="CDD" id="cd00351">
    <property type="entry name" value="TS_Pyrimidine_HMase"/>
    <property type="match status" value="1"/>
</dbReference>
<feature type="binding site" description="in other chain" evidence="5">
    <location>
        <position position="183"/>
    </location>
    <ligand>
        <name>dUMP</name>
        <dbReference type="ChEBI" id="CHEBI:246422"/>
        <note>ligand shared between dimeric partners</note>
    </ligand>
</feature>
<accession>A0A329LTI1</accession>
<evidence type="ECO:0000313" key="8">
    <source>
        <dbReference type="EMBL" id="RAV09893.1"/>
    </source>
</evidence>
<dbReference type="GO" id="GO:0006235">
    <property type="term" value="P:dTTP biosynthetic process"/>
    <property type="evidence" value="ECO:0007669"/>
    <property type="project" value="UniProtKB-UniRule"/>
</dbReference>
<dbReference type="RefSeq" id="WP_113036374.1">
    <property type="nucleotide sequence ID" value="NZ_QMFB01000046.1"/>
</dbReference>
<evidence type="ECO:0000313" key="9">
    <source>
        <dbReference type="Proteomes" id="UP000250369"/>
    </source>
</evidence>
<dbReference type="InterPro" id="IPR023451">
    <property type="entry name" value="Thymidate_synth/dCMP_Mease_dom"/>
</dbReference>
<dbReference type="PANTHER" id="PTHR11548">
    <property type="entry name" value="THYMIDYLATE SYNTHASE 1"/>
    <property type="match status" value="1"/>
</dbReference>
<dbReference type="InterPro" id="IPR020940">
    <property type="entry name" value="Thymidylate_synthase_AS"/>
</dbReference>
<comment type="subcellular location">
    <subcellularLocation>
        <location evidence="5">Cytoplasm</location>
    </subcellularLocation>
</comment>
<keyword evidence="9" id="KW-1185">Reference proteome</keyword>
<gene>
    <name evidence="5 8" type="primary">thyA</name>
    <name evidence="8" type="ORF">DQG23_38575</name>
</gene>
<feature type="binding site" evidence="5">
    <location>
        <position position="271"/>
    </location>
    <ligand>
        <name>(6R)-5,10-methylene-5,6,7,8-tetrahydrofolate</name>
        <dbReference type="ChEBI" id="CHEBI:15636"/>
    </ligand>
</feature>
<dbReference type="GO" id="GO:0032259">
    <property type="term" value="P:methylation"/>
    <property type="evidence" value="ECO:0007669"/>
    <property type="project" value="UniProtKB-KW"/>
</dbReference>
<keyword evidence="5" id="KW-0963">Cytoplasm</keyword>
<evidence type="ECO:0000256" key="2">
    <source>
        <dbReference type="ARBA" id="ARBA00022603"/>
    </source>
</evidence>
<sequence>MSRADEIYLEIAKQILENGFEHKVEGAWYASDGGEVIVKKLGRPVVMQFDLQQEFPILTSKYVPWKKFRDEIYWIMIMQSNDVRELHAMDIRFWDEWMGEDFTIGKAYGVQVKKFKQLDRLIGKIMNNPNDRGMIIQLWNEEDLPHMNIRPCAFMTMWDVTDGYLNCSLIQRSGDWGLGIPFNFGQYAMLVHMVAQVTNLKPGVLTHYINNAHIYDRHYDMIREQLNRPTFAAPEFQINKEVKNIYDFKPEDLQIVGYKGKHAGMLQMEMATVINPHKQVQN</sequence>
<dbReference type="InterPro" id="IPR045097">
    <property type="entry name" value="Thymidate_synth/dCMP_Mease"/>
</dbReference>
<dbReference type="OrthoDB" id="9774633at2"/>
<protein>
    <recommendedName>
        <fullName evidence="1 5">Thymidylate synthase</fullName>
        <shortName evidence="5">TS</shortName>
        <shortName evidence="5">TSase</shortName>
        <ecNumber evidence="1 5">2.1.1.45</ecNumber>
    </recommendedName>
</protein>
<dbReference type="PANTHER" id="PTHR11548:SF1">
    <property type="entry name" value="THYMIDYLATE SYNTHASE 1"/>
    <property type="match status" value="1"/>
</dbReference>
<dbReference type="NCBIfam" id="TIGR03284">
    <property type="entry name" value="thym_sym"/>
    <property type="match status" value="1"/>
</dbReference>
<evidence type="ECO:0000256" key="1">
    <source>
        <dbReference type="ARBA" id="ARBA00011947"/>
    </source>
</evidence>
<feature type="binding site" evidence="5">
    <location>
        <position position="175"/>
    </location>
    <ligand>
        <name>(6R)-5,10-methylene-5,6,7,8-tetrahydrofolate</name>
        <dbReference type="ChEBI" id="CHEBI:15636"/>
    </ligand>
</feature>
<feature type="active site" evidence="6">
    <location>
        <position position="152"/>
    </location>
</feature>
<dbReference type="Proteomes" id="UP000250369">
    <property type="component" value="Unassembled WGS sequence"/>
</dbReference>
<keyword evidence="2 5" id="KW-0489">Methyltransferase</keyword>
<dbReference type="GO" id="GO:0005829">
    <property type="term" value="C:cytosol"/>
    <property type="evidence" value="ECO:0007669"/>
    <property type="project" value="TreeGrafter"/>
</dbReference>
<evidence type="ECO:0000256" key="6">
    <source>
        <dbReference type="PROSITE-ProRule" id="PRU10016"/>
    </source>
</evidence>
<name>A0A329LTI1_9BACL</name>
<evidence type="ECO:0000256" key="3">
    <source>
        <dbReference type="ARBA" id="ARBA00022679"/>
    </source>
</evidence>
<dbReference type="EC" id="2.1.1.45" evidence="1 5"/>
<evidence type="ECO:0000259" key="7">
    <source>
        <dbReference type="Pfam" id="PF00303"/>
    </source>
</evidence>
<feature type="domain" description="Thymidylate synthase/dCMP hydroxymethylase" evidence="7">
    <location>
        <begin position="7"/>
        <end position="271"/>
    </location>
</feature>
<organism evidence="8 9">
    <name type="scientific">Paenibacillus contaminans</name>
    <dbReference type="NCBI Taxonomy" id="450362"/>
    <lineage>
        <taxon>Bacteria</taxon>
        <taxon>Bacillati</taxon>
        <taxon>Bacillota</taxon>
        <taxon>Bacilli</taxon>
        <taxon>Bacillales</taxon>
        <taxon>Paenibacillaceae</taxon>
        <taxon>Paenibacillus</taxon>
    </lineage>
</organism>
<comment type="caution">
    <text evidence="5">Lacks conserved residue(s) required for the propagation of feature annotation.</text>
</comment>
<dbReference type="PRINTS" id="PR00108">
    <property type="entry name" value="THYMDSNTHASE"/>
</dbReference>
<proteinExistence type="inferred from homology"/>
<dbReference type="EMBL" id="QMFB01000046">
    <property type="protein sequence ID" value="RAV09893.1"/>
    <property type="molecule type" value="Genomic_DNA"/>
</dbReference>
<reference evidence="8 9" key="1">
    <citation type="journal article" date="2009" name="Int. J. Syst. Evol. Microbiol.">
        <title>Paenibacillus contaminans sp. nov., isolated from a contaminated laboratory plate.</title>
        <authorList>
            <person name="Chou J.H."/>
            <person name="Lee J.H."/>
            <person name="Lin M.C."/>
            <person name="Chang P.S."/>
            <person name="Arun A.B."/>
            <person name="Young C.C."/>
            <person name="Chen W.M."/>
        </authorList>
    </citation>
    <scope>NUCLEOTIDE SEQUENCE [LARGE SCALE GENOMIC DNA]</scope>
    <source>
        <strain evidence="8 9">CKOBP-6</strain>
    </source>
</reference>
<dbReference type="InterPro" id="IPR000398">
    <property type="entry name" value="Thymidylate_synthase"/>
</dbReference>
<keyword evidence="3 5" id="KW-0808">Transferase</keyword>
<comment type="caution">
    <text evidence="8">The sequence shown here is derived from an EMBL/GenBank/DDBJ whole genome shotgun (WGS) entry which is preliminary data.</text>
</comment>
<comment type="subunit">
    <text evidence="5">Homodimer.</text>
</comment>
<comment type="function">
    <text evidence="5">Catalyzes the reductive methylation of 2'-deoxyuridine-5'-monophosphate (dUMP) to 2'-deoxythymidine-5'-monophosphate (dTMP) while utilizing 5,10-methylenetetrahydrofolate (mTHF) as the methyl donor and reductant in the reaction, yielding dihydrofolate (DHF) as a by-product. This enzymatic reaction provides an intracellular de novo source of dTMP, an essential precursor for DNA biosynthesis.</text>
</comment>
<comment type="catalytic activity">
    <reaction evidence="5">
        <text>dUMP + (6R)-5,10-methylene-5,6,7,8-tetrahydrofolate = 7,8-dihydrofolate + dTMP</text>
        <dbReference type="Rhea" id="RHEA:12104"/>
        <dbReference type="ChEBI" id="CHEBI:15636"/>
        <dbReference type="ChEBI" id="CHEBI:57451"/>
        <dbReference type="ChEBI" id="CHEBI:63528"/>
        <dbReference type="ChEBI" id="CHEBI:246422"/>
        <dbReference type="EC" id="2.1.1.45"/>
    </reaction>
</comment>
<feature type="active site" description="Nucleophile" evidence="5">
    <location>
        <position position="152"/>
    </location>
</feature>
<dbReference type="GO" id="GO:0006231">
    <property type="term" value="P:dTMP biosynthetic process"/>
    <property type="evidence" value="ECO:0007669"/>
    <property type="project" value="UniProtKB-UniRule"/>
</dbReference>
<feature type="binding site" description="in other chain" evidence="5">
    <location>
        <begin position="172"/>
        <end position="175"/>
    </location>
    <ligand>
        <name>dUMP</name>
        <dbReference type="ChEBI" id="CHEBI:246422"/>
        <note>ligand shared between dimeric partners</note>
    </ligand>
</feature>
<keyword evidence="4 5" id="KW-0545">Nucleotide biosynthesis</keyword>
<dbReference type="Pfam" id="PF00303">
    <property type="entry name" value="Thymidylat_synt"/>
    <property type="match status" value="1"/>
</dbReference>
<dbReference type="PROSITE" id="PS00091">
    <property type="entry name" value="THYMIDYLATE_SYNTHASE"/>
    <property type="match status" value="1"/>
</dbReference>
<dbReference type="Gene3D" id="3.30.572.10">
    <property type="entry name" value="Thymidylate synthase/dCMP hydroxymethylase domain"/>
    <property type="match status" value="1"/>
</dbReference>
<dbReference type="UniPathway" id="UPA00575"/>
<evidence type="ECO:0000256" key="4">
    <source>
        <dbReference type="ARBA" id="ARBA00022727"/>
    </source>
</evidence>
<evidence type="ECO:0000256" key="5">
    <source>
        <dbReference type="HAMAP-Rule" id="MF_00008"/>
    </source>
</evidence>